<dbReference type="PROSITE" id="PS50076">
    <property type="entry name" value="DNAJ_2"/>
    <property type="match status" value="1"/>
</dbReference>
<gene>
    <name evidence="3" type="ORF">OMES3154_01221</name>
</gene>
<dbReference type="InterPro" id="IPR001623">
    <property type="entry name" value="DnaJ_domain"/>
</dbReference>
<dbReference type="RefSeq" id="WP_156683888.1">
    <property type="nucleotide sequence ID" value="NZ_CABWIB010000001.1"/>
</dbReference>
<protein>
    <submittedName>
        <fullName evidence="3">Chaperone protein DnaJ</fullName>
    </submittedName>
</protein>
<dbReference type="Pfam" id="PF00226">
    <property type="entry name" value="DnaJ"/>
    <property type="match status" value="1"/>
</dbReference>
<keyword evidence="1" id="KW-1133">Transmembrane helix</keyword>
<dbReference type="Gene3D" id="1.10.287.110">
    <property type="entry name" value="DnaJ domain"/>
    <property type="match status" value="1"/>
</dbReference>
<organism evidence="3 4">
    <name type="scientific">Oceanivirga miroungae</name>
    <dbReference type="NCBI Taxonomy" id="1130046"/>
    <lineage>
        <taxon>Bacteria</taxon>
        <taxon>Fusobacteriati</taxon>
        <taxon>Fusobacteriota</taxon>
        <taxon>Fusobacteriia</taxon>
        <taxon>Fusobacteriales</taxon>
        <taxon>Leptotrichiaceae</taxon>
        <taxon>Oceanivirga</taxon>
    </lineage>
</organism>
<evidence type="ECO:0000256" key="1">
    <source>
        <dbReference type="SAM" id="Phobius"/>
    </source>
</evidence>
<dbReference type="SMART" id="SM00271">
    <property type="entry name" value="DnaJ"/>
    <property type="match status" value="1"/>
</dbReference>
<keyword evidence="1" id="KW-0472">Membrane</keyword>
<evidence type="ECO:0000259" key="2">
    <source>
        <dbReference type="PROSITE" id="PS50076"/>
    </source>
</evidence>
<dbReference type="SUPFAM" id="SSF46565">
    <property type="entry name" value="Chaperone J-domain"/>
    <property type="match status" value="1"/>
</dbReference>
<dbReference type="AlphaFoldDB" id="A0A6I8MCG6"/>
<reference evidence="3 4" key="1">
    <citation type="submission" date="2019-10" db="EMBL/GenBank/DDBJ databases">
        <authorList>
            <person name="Blom J."/>
        </authorList>
    </citation>
    <scope>NUCLEOTIDE SEQUENCE [LARGE SCALE GENOMIC DNA]</scope>
    <source>
        <strain evidence="3 4">ES3154-GLU</strain>
    </source>
</reference>
<evidence type="ECO:0000313" key="3">
    <source>
        <dbReference type="EMBL" id="VWL85934.1"/>
    </source>
</evidence>
<feature type="domain" description="J" evidence="2">
    <location>
        <begin position="107"/>
        <end position="163"/>
    </location>
</feature>
<proteinExistence type="predicted"/>
<dbReference type="Proteomes" id="UP000419017">
    <property type="component" value="Unassembled WGS sequence"/>
</dbReference>
<evidence type="ECO:0000313" key="4">
    <source>
        <dbReference type="Proteomes" id="UP000419017"/>
    </source>
</evidence>
<dbReference type="PRINTS" id="PR00625">
    <property type="entry name" value="JDOMAIN"/>
</dbReference>
<feature type="transmembrane region" description="Helical" evidence="1">
    <location>
        <begin position="31"/>
        <end position="53"/>
    </location>
</feature>
<keyword evidence="1" id="KW-0812">Transmembrane</keyword>
<keyword evidence="4" id="KW-1185">Reference proteome</keyword>
<name>A0A6I8MCG6_9FUSO</name>
<dbReference type="InterPro" id="IPR036869">
    <property type="entry name" value="J_dom_sf"/>
</dbReference>
<dbReference type="EMBL" id="CABWIB010000001">
    <property type="protein sequence ID" value="VWL85934.1"/>
    <property type="molecule type" value="Genomic_DNA"/>
</dbReference>
<accession>A0A6I8MCG6</accession>
<sequence length="165" mass="20064">MFQLLAIFFIGFVLVLSVILSLPYEVHLVLALISLLWFKNPLFAIIFFVIAFIRYNNRKSSNFEFNFRTNRRINEEEFYEFFNNTHNEYNSYSNFNQNIYKEDEYEKACNELGMDKSMSYDEKKKIYKKLLLKYHPDINKTTEALEMSQKINKYWDIIEKYEKSN</sequence>